<feature type="domain" description="NADP-dependent oxidoreductase" evidence="2">
    <location>
        <begin position="22"/>
        <end position="100"/>
    </location>
</feature>
<dbReference type="InterPro" id="IPR050791">
    <property type="entry name" value="Aldo-Keto_reductase"/>
</dbReference>
<keyword evidence="1" id="KW-0560">Oxidoreductase</keyword>
<dbReference type="EMBL" id="MU004241">
    <property type="protein sequence ID" value="KAF2665019.1"/>
    <property type="molecule type" value="Genomic_DNA"/>
</dbReference>
<protein>
    <recommendedName>
        <fullName evidence="2">NADP-dependent oxidoreductase domain-containing protein</fullName>
    </recommendedName>
</protein>
<dbReference type="PANTHER" id="PTHR43625">
    <property type="entry name" value="AFLATOXIN B1 ALDEHYDE REDUCTASE"/>
    <property type="match status" value="1"/>
</dbReference>
<organism evidence="3 4">
    <name type="scientific">Microthyrium microscopicum</name>
    <dbReference type="NCBI Taxonomy" id="703497"/>
    <lineage>
        <taxon>Eukaryota</taxon>
        <taxon>Fungi</taxon>
        <taxon>Dikarya</taxon>
        <taxon>Ascomycota</taxon>
        <taxon>Pezizomycotina</taxon>
        <taxon>Dothideomycetes</taxon>
        <taxon>Dothideomycetes incertae sedis</taxon>
        <taxon>Microthyriales</taxon>
        <taxon>Microthyriaceae</taxon>
        <taxon>Microthyrium</taxon>
    </lineage>
</organism>
<dbReference type="PANTHER" id="PTHR43625:SF40">
    <property type="entry name" value="ALDO-KETO REDUCTASE YAKC [NADP(+)]"/>
    <property type="match status" value="1"/>
</dbReference>
<evidence type="ECO:0000259" key="2">
    <source>
        <dbReference type="Pfam" id="PF00248"/>
    </source>
</evidence>
<dbReference type="InterPro" id="IPR023210">
    <property type="entry name" value="NADP_OxRdtase_dom"/>
</dbReference>
<evidence type="ECO:0000313" key="3">
    <source>
        <dbReference type="EMBL" id="KAF2665019.1"/>
    </source>
</evidence>
<accession>A0A6A6TY50</accession>
<dbReference type="Gene3D" id="3.20.20.100">
    <property type="entry name" value="NADP-dependent oxidoreductase domain"/>
    <property type="match status" value="1"/>
</dbReference>
<dbReference type="Pfam" id="PF00248">
    <property type="entry name" value="Aldo_ket_red"/>
    <property type="match status" value="1"/>
</dbReference>
<dbReference type="SUPFAM" id="SSF51430">
    <property type="entry name" value="NAD(P)-linked oxidoreductase"/>
    <property type="match status" value="1"/>
</dbReference>
<proteinExistence type="predicted"/>
<sequence>MSKVTKPLPTRPLGRNGPEVPRLGLGLMSLSGNYGLPGSDETRLAYLDEVYKAGETFWDSADEHGDSGDLLNKWFKANPTKREDIFLSTKFGIRKVLGKAWQNNWRTPISSNSA</sequence>
<dbReference type="Proteomes" id="UP000799302">
    <property type="component" value="Unassembled WGS sequence"/>
</dbReference>
<name>A0A6A6TY50_9PEZI</name>
<gene>
    <name evidence="3" type="ORF">BT63DRAFT_392337</name>
</gene>
<evidence type="ECO:0000256" key="1">
    <source>
        <dbReference type="ARBA" id="ARBA00023002"/>
    </source>
</evidence>
<dbReference type="GO" id="GO:0016491">
    <property type="term" value="F:oxidoreductase activity"/>
    <property type="evidence" value="ECO:0007669"/>
    <property type="project" value="UniProtKB-KW"/>
</dbReference>
<reference evidence="3" key="1">
    <citation type="journal article" date="2020" name="Stud. Mycol.">
        <title>101 Dothideomycetes genomes: a test case for predicting lifestyles and emergence of pathogens.</title>
        <authorList>
            <person name="Haridas S."/>
            <person name="Albert R."/>
            <person name="Binder M."/>
            <person name="Bloem J."/>
            <person name="Labutti K."/>
            <person name="Salamov A."/>
            <person name="Andreopoulos B."/>
            <person name="Baker S."/>
            <person name="Barry K."/>
            <person name="Bills G."/>
            <person name="Bluhm B."/>
            <person name="Cannon C."/>
            <person name="Castanera R."/>
            <person name="Culley D."/>
            <person name="Daum C."/>
            <person name="Ezra D."/>
            <person name="Gonzalez J."/>
            <person name="Henrissat B."/>
            <person name="Kuo A."/>
            <person name="Liang C."/>
            <person name="Lipzen A."/>
            <person name="Lutzoni F."/>
            <person name="Magnuson J."/>
            <person name="Mondo S."/>
            <person name="Nolan M."/>
            <person name="Ohm R."/>
            <person name="Pangilinan J."/>
            <person name="Park H.-J."/>
            <person name="Ramirez L."/>
            <person name="Alfaro M."/>
            <person name="Sun H."/>
            <person name="Tritt A."/>
            <person name="Yoshinaga Y."/>
            <person name="Zwiers L.-H."/>
            <person name="Turgeon B."/>
            <person name="Goodwin S."/>
            <person name="Spatafora J."/>
            <person name="Crous P."/>
            <person name="Grigoriev I."/>
        </authorList>
    </citation>
    <scope>NUCLEOTIDE SEQUENCE</scope>
    <source>
        <strain evidence="3">CBS 115976</strain>
    </source>
</reference>
<keyword evidence="4" id="KW-1185">Reference proteome</keyword>
<dbReference type="OrthoDB" id="37537at2759"/>
<dbReference type="InterPro" id="IPR036812">
    <property type="entry name" value="NAD(P)_OxRdtase_dom_sf"/>
</dbReference>
<dbReference type="GO" id="GO:0005737">
    <property type="term" value="C:cytoplasm"/>
    <property type="evidence" value="ECO:0007669"/>
    <property type="project" value="TreeGrafter"/>
</dbReference>
<dbReference type="AlphaFoldDB" id="A0A6A6TY50"/>
<evidence type="ECO:0000313" key="4">
    <source>
        <dbReference type="Proteomes" id="UP000799302"/>
    </source>
</evidence>